<reference evidence="4 5" key="1">
    <citation type="submission" date="2017-01" db="EMBL/GenBank/DDBJ databases">
        <title>Complete genome of Lacinutrix venerupis DOK2-8 isolated from seawater in Dokdo.</title>
        <authorList>
            <person name="Chi W.-J."/>
            <person name="Kim J.H."/>
        </authorList>
    </citation>
    <scope>NUCLEOTIDE SEQUENCE [LARGE SCALE GENOMIC DNA]</scope>
    <source>
        <strain evidence="4 5">DOK2-8</strain>
    </source>
</reference>
<dbReference type="Gene3D" id="2.60.40.10">
    <property type="entry name" value="Immunoglobulins"/>
    <property type="match status" value="1"/>
</dbReference>
<organism evidence="4 5">
    <name type="scientific">Lacinutrix venerupis</name>
    <dbReference type="NCBI Taxonomy" id="1486034"/>
    <lineage>
        <taxon>Bacteria</taxon>
        <taxon>Pseudomonadati</taxon>
        <taxon>Bacteroidota</taxon>
        <taxon>Flavobacteriia</taxon>
        <taxon>Flavobacteriales</taxon>
        <taxon>Flavobacteriaceae</taxon>
        <taxon>Lacinutrix</taxon>
    </lineage>
</organism>
<feature type="domain" description="HYR-like" evidence="3">
    <location>
        <begin position="1367"/>
        <end position="1442"/>
    </location>
</feature>
<protein>
    <recommendedName>
        <fullName evidence="3">HYR-like domain-containing protein</fullName>
    </recommendedName>
</protein>
<dbReference type="Pfam" id="PF17963">
    <property type="entry name" value="Big_9"/>
    <property type="match status" value="1"/>
</dbReference>
<dbReference type="Proteomes" id="UP000187506">
    <property type="component" value="Chromosome"/>
</dbReference>
<accession>A0AAC9LJT9</accession>
<evidence type="ECO:0000256" key="2">
    <source>
        <dbReference type="SAM" id="SignalP"/>
    </source>
</evidence>
<dbReference type="GO" id="GO:0001784">
    <property type="term" value="F:phosphotyrosine residue binding"/>
    <property type="evidence" value="ECO:0007669"/>
    <property type="project" value="TreeGrafter"/>
</dbReference>
<proteinExistence type="predicted"/>
<dbReference type="PANTHER" id="PTHR15127">
    <property type="entry name" value="HEAVYWEIGHT, ISOFORM A"/>
    <property type="match status" value="1"/>
</dbReference>
<dbReference type="GO" id="GO:0005509">
    <property type="term" value="F:calcium ion binding"/>
    <property type="evidence" value="ECO:0007669"/>
    <property type="project" value="InterPro"/>
</dbReference>
<dbReference type="SUPFAM" id="SSF103647">
    <property type="entry name" value="TSP type-3 repeat"/>
    <property type="match status" value="1"/>
</dbReference>
<dbReference type="InterPro" id="IPR013783">
    <property type="entry name" value="Ig-like_fold"/>
</dbReference>
<dbReference type="InterPro" id="IPR051846">
    <property type="entry name" value="SH2_domain_adapters"/>
</dbReference>
<dbReference type="InterPro" id="IPR028974">
    <property type="entry name" value="TSP_type-3_rpt"/>
</dbReference>
<dbReference type="EMBL" id="CP019352">
    <property type="protein sequence ID" value="APX99970.1"/>
    <property type="molecule type" value="Genomic_DNA"/>
</dbReference>
<dbReference type="Pfam" id="PF13585">
    <property type="entry name" value="CHU_C"/>
    <property type="match status" value="1"/>
</dbReference>
<dbReference type="InterPro" id="IPR057078">
    <property type="entry name" value="HYR-4C"/>
</dbReference>
<name>A0AAC9LJT9_9FLAO</name>
<sequence>MPTFIYKFKKSLHEYLFLAFLFISFSSFSQTQANSIQTGVTFQWAEASQPLNNSSATIESITIDGDIYNTFVVPSGYEMTIVGPQGHSRNRILDNGAPFSNSALPPWNAKALDAFQDLNLNHYFSSDVNGDNICMDFSAALNTDGQVQTIFYNPPIPSNTGGVFAAIERNANNCFYIEVFGTLAGSSTVQKIGETFVRPYSSAQWGPGYTPPPAGNTIDYWKTNRVAENNGNIGVALFYLDDIAPTGSKIHNIRFLAATNDHGDGKFFILQKYAVSNTQQSCIDTKHSGDLSESDNVPENSTYSLVSGPSPAGQAFNLNTDGTYSYTPTQGFTGTVTFDYQVCLPEPNQSVCDTGKVTIVVNPPPGQPVVELNCNGPNDNSITITSPTGSQYEYSINNGPYQSSNTFNGITNGDYSISIIDNYTGCENLNATTYTAVDTDGDGIFNDCDLDDDNDGILDIDESNLVNNLCPILNSSNKVHTPGPSSNGVGSTTLWSNVGTYEGTPVDLKVEVLSADPDISVNIDDYTFIGEIYVLNMTGTATSGQATLRFSYFVSGTNTPIQVTSKLIWKDLDGGVYEPTGDLFNEKITFQSSDLSGYQFSDPTFVSANLVSSNTEFTSNFNTDSVSDERLWISTFLNPLSSFEVTFDKRAFQTGYVYGCDELTNPGTSVLTYDTDNDGIPDLLDLDSDNDGCSDANEAYNNPNADAGDSGIYGTDTPTFANGQVNQFGLVISAGIDSSQQAYNNSIATTSNGENTFQEAVVTEITEELEDQETCENANATFTATAIATILPTTPATTATTNLNYEWFVSTDNGTSFNAIPGESGTIASGAQLNLVLSNVTLDMDDNIYKVLFTNEANICFEETLASLTVNPKATLSVPNEITIEGCDTNDIKASNAVFNYNTSQSGNVLNTFNNVNNYTTTNTDQINTITYIDTIVSSTNCLTIVNRTFTLTDACNNTTNVVQTITVQDTEPPLIDTNALNFTVQCDGSGNASEFNNWINSNGGAYAYDECGGPITWTNNFTSLTDECGGTGTTTVTFTATDQCGNSSTTTGTFTIIDTLPPNIVGFPSNVDNTQPSCVNVPVLSFSSYTEESGDGNNSTFLQGEVFRFPSIAPGVDALLTIVATVGTTIPVLDDNSNGVDSFRPRTAFSIASIGDRAYTEFKLDFVDSGTSNSTTLPEFYSNFNDIDGNSSFGEVNWTAFTASYTVNNPTDLTITEEGPWIVATAGTTEYTGVTNANPQANITTRNTNASSFSFRVGAVARANNVSANGRQHNIEFNCISNYTNAATISDEITIECDELQPAETLTATDECGNATITFSETTTPGTCENEFTVERTWMASDECGNTTTRTLTINVVDTTPPSFTVPENITINCEQDPLDLSITGDVTDENDNCDTSLEATFSDVEDNSSGNCSSEITITRTWTLTDACGNTTAADQIITVQDSTAPTFTVPSDVVINCEQDPNDLSLTGDVTNEQDNCDNDLQATYTDSSSVGSCPNESVILREWTLVDDCGNTTSFTQTITVEDNTAPNFIGVLPQNITVECDQVPEPSVLLFDDNCNSIDSKILNWENETWPSGSLSNNYNVDGTNVSITIQDPTNSLNSGTPVVGSFYQGDEPTIEKTLIIASSLPLLQEDTVTLTISLGNPGVGVTNTFFKLFDVDGEINNFYRQEDYTITGSLSGNPVMPSLSATDNQIINGNDVYGIDPTSPSGGNSTEGVVSVAFSEAVDTITIVFKIINSPNINPNSSPGFALHNISFTEENETPLPTATFNETITNGNCTNEYTITRTWVATDNCNNQVTHTQIINVQDTSDPTFSVPADISINCDQDPSDLTLTGDVTDEADNCSDSIEATFTDATAAGSCPNETIITRTWSLTDACGNTTTADQTITVSDNSAPTFTAPADIEIFTDASCNYDATVGQTGDVTNEADNCDTTLEATFTDSVANGSCEGETIITRTWTLIDDCGNPAASQVQTITVSDNSAPTFTAPADIEIFTDASCNYDATVGQTGDVTNEADNCDTTLEATFTDSVANGSCEGETIITRTWTLIDDCGNSAASQVQTITVSDNSAPTFTAPADIEIFTDASCNYDATVSQTGDVTNEADNCDTTLEATFTDSVANGSCEGETIITRTWTLIDDCGNSAASQVQTITVSDNSAPTFTAPADIEIFTDASCNYDATVGQTGDVTNEADNCDTTLEATFTDSVANGSCEGETIITRTWTLIDDCGNPAASQVQTITVSDNSAPTFTAPADIEIFTDASCNYDATVGQTGDVTNEADNCDTTLEATFTDSVANGSCEGETIITRTWTLIDDCGNSAASQVQTITVSDNSAPTFTAPADIEIFTDASCNYDATVSQTGDVTNEADNCDTTLEATFTDSVANGSCEGETIITRTWTLIDDCGNSAASQVQTITVSDNSAPTFTAPADIEIFTDASCNYDATVGQTGDVTNEADNCDTTLEATFTDSVANGSCEGETIITRTWTLIDDCGNSAASQVQTITVSDNIAPDLSTCTSVTNTTVDCTADQNQTIADNWNAANIAALEACATDNCDSDLTGQVTSNYDYNNLNVVCGPCGSIPVTYTVTDDCGNASTITVTLSFGDATGPDLTNCDVTDETIECNGTLNETIANDWNAANIAELQACADDINVTITSDYNFTNLTSTCGAGGTITVVYTATDDCGNAESVTATLTLEDSVGPDLTACSVTDQTIECDGTNNETLANDWNAANILALQSCGTDSCDTDATFNVTSDYAFANLVSTCGLGGTITVTYTVADDCGNDTTLTATLTLEDSVGPDLTACSVTDQTIECDGTNNETLANDWNAANILALQSCGTDSCDTDATFNVTSDYAFANLVSTCGLGGTITVVYTVADDCGNDTTLTATLTLEDTTGPDLSVCNDVVDTAVDCTADQNQNIADNWNAANIAALESCGTDSCDADGVYTVTSNYDYNNLNVVCGPCGSIPVTYTVTDDCGNASTITVTLSFGDATGPDLTNCDVTDETIECNGTLNETIANDWNAANIAELQACADDINVTITSDYNFTNLTSTCGAGGTITVVYTATDDCGNAESVTATLTLEDSVGPDLTACSVTDQTIECDGTNNETLANDWNAANILALQSCGTDSCDTDATFNVTSDYAFANLVSTCGLGGTITVTYTVADDCGNDTTLTATLTLEDSVGPDLTACSVTDQTIECDGTNNETLANDWNAANILALQSCGTDSCDTDATFNVTSDYAFANLVSTCGLGGTITVVYTVADDCGNDTTLTATLTLEDTTGPDLSVCNDVVDTAVDCTADQNQNIADAWNAANIAALESCGTDSCDADGVYTVTSNYDYNNLNVVCGPCGSIPVTYTVTDDCGNASTITVTLSFGDATGPDLTNCDVTDETIECNGTLNETIANDWNAANIAELQACADDINVTITSDYNFTNLTSTCGAGGTITVVYTATDDCGNAESVTATLTLEDSVGPDLTACSVTDQTIECNGTDNQTIADDWNAANILALQSCGTDSCDTDATFEVTSDYAFNNLVSTCGAGGTITITYTVADDCGNDTTLTATLTLEDSVGPDLTACSVTDQTIECDGTNNETLANDWNAANILALQSCGTDSCDTDATFNVTSDYAFANLVSTCGLGGTITVVYTVADDCGNDTTLTATLTLEDTTGPDLSVCNDVVDTAVDCTADQNQNIADAWNAANIAALESCGTDSCDADGVYTVTSNYDYNNLNVVCGPCGSIPVTYTVTDDCGNASTITVTLSFGDATGPDLTNCDVTDETIECNGTLNETIANDWNAANIAELQACADDINVTITSDYNFTNLTSTCGAGGTITVVYTATDDCGNAESVTATLTLEDSVGPDLTACSVTDQTIECNGTDNQTIADDWNAANILALQSCGTDSCDTDATFEVTSDYAFTNLVSTCGAGGTITVTYTVADDCGNDTTLTATLTLEDSVGPDLTACSVTDQTIECDGTNNETLANDWNAANILALQSCGTDSCDTDATFNVTSDYAFANLVSTCGLGGTITVVYTVADDCGNDTTLTATLTLEDTTGPDLSVCNDVVDTAVDCTADQNQTIADNWNAANIAALESCGTDSCDADGVYTVTSNYDYNNLNVVCGPCGSIPVTYTVTDDCGNASTITVTLSFGDATGPDLTNCDVTDETIECNGTLNETIANDWNAANIAELQACADDINVTITSDYNFTNLTSTCGAGGTITVVYTATDDCGNAESVTATLTLEDSVGPDLTACSVTDQTIECNGTDNQTIADDWNAANILALQSCGTDSCDTDATFEVTSDYSFANLVSTCGAGGTITVTYTVADDCGNDTTLTATLTLEDTTPPDVTICTDVVDETVECNGTLNETIAADWDAANILALQSCPGDDCDTDSTFTVTSNYNFNNYNTTNACGLGGSLPITYTVADDCGNEATITVTLTLEDTTPPDVTICTDVVDETIECNGTLNETIAADWDAANILALQSCPGDDCDTDSTFTVTSNYNFNNYNTTNACGLGGSLPITYTVADDCGNEATITVTLTLEDTTPPDVTICTDVVDETIECNGTLNETIAADWDAANILALQSCPGDDCDTDSTFTVTSNYNFNNYNTTNACGLGGSLPITYTVADDCGNEATITVTLTLEDTTPPDVTICTDVVDETIECNGTLNETIAADWDAANILALQSCPGDDCDTDSTFTVTSNYNFNNYNTTNACGLGGSLPITYTVADDCGNEATITATLTLEDTTPPDVTICTDVVDETVECNGTLNETIAADWDAANILALQSCPGDDCDTDSTFTVTSNYNFNNYNTTNACGLGGSLPITYTVADDCGNEATITVTLTLEDTTPPDVTICTDVVDETIECNGTLNETIAADWDAANILALQSCPGDDCDTDSTFTVTSNYNFNNYNTTNACGLGGSLPITYTVADDCGNEATITVTLTLEDTTPPDVTICTDVVDETVECNGTLNETIAADWDAANILALQSCPGDDCDTDSTFTVTSNYNFNNYNTTNACGLGGSLPITYTVADDCGNEATITVTLTLEDTTPPDVTICTDVVDETIECNGTLNETIAADWDAANILALQSCPGDDCDTDSTFTVTSNYNFNNYNTTNACGLGGSLPITYTVADDCGNEATITVTLTLEDTTPPDVTICTDVVDETIECNGTLNETIAADWDAANILALQSCPGDDCDTDSTFTVTSNYNFNNYNTTNACGLGGSLPITYTVADDCGNEATITVTLTLEDTTPPDVTICTDVVDETIECNGTLNETIAADWDAANILALQSCPGDDCDTDSTFTVTSNYNFNNYNTTNACGLGGSLPITYTVADDCGNEATITVTLTLEDTTGPDLSNCAVTDTTLECNGSENQTLADEWNTANINTLISCGVDDCDVDSVNTVTSDYDFVNLVSDCGSGGTIEVTYTVADDCGNTSTLVATLTIEDTSAPVLLTNIEPESYVICSEIPAPPTLQFSDECSNIDVVIDFAETNNNLGNGEDYQIIWEWTATDSCNNSSVYIHIVNVISEDFVTDIDAEHCNTDGIVNLFDYLAEGIDDTGEWVVEQGDVIVDYDGTFDPVDLELGDYIFNYSVSSSDCIATTRLTLNINDECSVQPCGTEGYTISKAVTPNGDGHNDFFFVQGNLKCGFIIDLQIFNRYGAIVYDVKDYKNDWSGQAIKQSVGSADKLPNGTYYYVVTLRDSGADPITGPLYLGTK</sequence>
<keyword evidence="5" id="KW-1185">Reference proteome</keyword>
<evidence type="ECO:0000256" key="1">
    <source>
        <dbReference type="ARBA" id="ARBA00022999"/>
    </source>
</evidence>
<feature type="chain" id="PRO_5042229465" description="HYR-like domain-containing protein" evidence="2">
    <location>
        <begin position="30"/>
        <end position="5691"/>
    </location>
</feature>
<keyword evidence="2" id="KW-0732">Signal</keyword>
<evidence type="ECO:0000259" key="3">
    <source>
        <dbReference type="Pfam" id="PF23237"/>
    </source>
</evidence>
<dbReference type="Pfam" id="PF23237">
    <property type="entry name" value="HYR_4C"/>
    <property type="match status" value="1"/>
</dbReference>
<dbReference type="InterPro" id="IPR026341">
    <property type="entry name" value="T9SS_type_B"/>
</dbReference>
<evidence type="ECO:0000313" key="4">
    <source>
        <dbReference type="EMBL" id="APX99970.1"/>
    </source>
</evidence>
<dbReference type="NCBIfam" id="TIGR04131">
    <property type="entry name" value="Bac_Flav_CTERM"/>
    <property type="match status" value="1"/>
</dbReference>
<dbReference type="KEGG" id="lvn:BWR22_06485"/>
<keyword evidence="1" id="KW-0727">SH2 domain</keyword>
<dbReference type="RefSeq" id="WP_076732778.1">
    <property type="nucleotide sequence ID" value="NZ_CP019352.1"/>
</dbReference>
<evidence type="ECO:0000313" key="5">
    <source>
        <dbReference type="Proteomes" id="UP000187506"/>
    </source>
</evidence>
<dbReference type="PANTHER" id="PTHR15127:SF32">
    <property type="entry name" value="HEAVYWEIGHT, ISOFORM A"/>
    <property type="match status" value="1"/>
</dbReference>
<gene>
    <name evidence="4" type="ORF">BWR22_06485</name>
</gene>
<feature type="signal peptide" evidence="2">
    <location>
        <begin position="1"/>
        <end position="29"/>
    </location>
</feature>